<reference evidence="7" key="1">
    <citation type="journal article" date="2020" name="Stud. Mycol.">
        <title>101 Dothideomycetes genomes: a test case for predicting lifestyles and emergence of pathogens.</title>
        <authorList>
            <person name="Haridas S."/>
            <person name="Albert R."/>
            <person name="Binder M."/>
            <person name="Bloem J."/>
            <person name="Labutti K."/>
            <person name="Salamov A."/>
            <person name="Andreopoulos B."/>
            <person name="Baker S."/>
            <person name="Barry K."/>
            <person name="Bills G."/>
            <person name="Bluhm B."/>
            <person name="Cannon C."/>
            <person name="Castanera R."/>
            <person name="Culley D."/>
            <person name="Daum C."/>
            <person name="Ezra D."/>
            <person name="Gonzalez J."/>
            <person name="Henrissat B."/>
            <person name="Kuo A."/>
            <person name="Liang C."/>
            <person name="Lipzen A."/>
            <person name="Lutzoni F."/>
            <person name="Magnuson J."/>
            <person name="Mondo S."/>
            <person name="Nolan M."/>
            <person name="Ohm R."/>
            <person name="Pangilinan J."/>
            <person name="Park H.-J."/>
            <person name="Ramirez L."/>
            <person name="Alfaro M."/>
            <person name="Sun H."/>
            <person name="Tritt A."/>
            <person name="Yoshinaga Y."/>
            <person name="Zwiers L.-H."/>
            <person name="Turgeon B."/>
            <person name="Goodwin S."/>
            <person name="Spatafora J."/>
            <person name="Crous P."/>
            <person name="Grigoriev I."/>
        </authorList>
    </citation>
    <scope>NUCLEOTIDE SEQUENCE</scope>
    <source>
        <strain evidence="7">CBS 115976</strain>
    </source>
</reference>
<dbReference type="OrthoDB" id="64353at2759"/>
<evidence type="ECO:0000256" key="4">
    <source>
        <dbReference type="RuleBase" id="RU365006"/>
    </source>
</evidence>
<dbReference type="InterPro" id="IPR011108">
    <property type="entry name" value="RMMBL"/>
</dbReference>
<keyword evidence="8" id="KW-1185">Reference proteome</keyword>
<feature type="compositionally biased region" description="Acidic residues" evidence="5">
    <location>
        <begin position="675"/>
        <end position="685"/>
    </location>
</feature>
<dbReference type="CDD" id="cd16293">
    <property type="entry name" value="CPSF2-like_MBL-fold"/>
    <property type="match status" value="1"/>
</dbReference>
<dbReference type="GO" id="GO:0005847">
    <property type="term" value="C:mRNA cleavage and polyadenylation specificity factor complex"/>
    <property type="evidence" value="ECO:0007669"/>
    <property type="project" value="InterPro"/>
</dbReference>
<comment type="subcellular location">
    <subcellularLocation>
        <location evidence="1 4">Nucleus</location>
    </subcellularLocation>
</comment>
<feature type="region of interest" description="Disordered" evidence="5">
    <location>
        <begin position="498"/>
        <end position="528"/>
    </location>
</feature>
<dbReference type="InterPro" id="IPR036866">
    <property type="entry name" value="RibonucZ/Hydroxyglut_hydro"/>
</dbReference>
<gene>
    <name evidence="7" type="ORF">BT63DRAFT_89497</name>
</gene>
<evidence type="ECO:0000256" key="3">
    <source>
        <dbReference type="ARBA" id="ARBA00023242"/>
    </source>
</evidence>
<dbReference type="InterPro" id="IPR025069">
    <property type="entry name" value="Cpsf2_C"/>
</dbReference>
<dbReference type="Pfam" id="PF13299">
    <property type="entry name" value="CPSF100_C"/>
    <property type="match status" value="1"/>
</dbReference>
<comment type="similarity">
    <text evidence="4">Belongs to the metallo-beta-lactamase superfamily. RNA-metabolizing metallo-beta-lactamase-like family. CPSF2/YSH1 subfamily.</text>
</comment>
<evidence type="ECO:0000313" key="8">
    <source>
        <dbReference type="Proteomes" id="UP000799302"/>
    </source>
</evidence>
<evidence type="ECO:0000256" key="1">
    <source>
        <dbReference type="ARBA" id="ARBA00004123"/>
    </source>
</evidence>
<dbReference type="InterPro" id="IPR035639">
    <property type="entry name" value="CPSF2_MBL"/>
</dbReference>
<dbReference type="InterPro" id="IPR001279">
    <property type="entry name" value="Metallo-B-lactamas"/>
</dbReference>
<keyword evidence="3 4" id="KW-0539">Nucleus</keyword>
<dbReference type="GO" id="GO:0003723">
    <property type="term" value="F:RNA binding"/>
    <property type="evidence" value="ECO:0007669"/>
    <property type="project" value="UniProtKB-KW"/>
</dbReference>
<protein>
    <recommendedName>
        <fullName evidence="4">Cleavage and polyadenylation specificity factor subunit 2</fullName>
    </recommendedName>
    <alternativeName>
        <fullName evidence="4">Cleavage and polyadenylation specificity factor 100 kDa subunit</fullName>
    </alternativeName>
</protein>
<dbReference type="Gene3D" id="3.60.15.10">
    <property type="entry name" value="Ribonuclease Z/Hydroxyacylglutathione hydrolase-like"/>
    <property type="match status" value="1"/>
</dbReference>
<feature type="domain" description="Beta-Casp" evidence="6">
    <location>
        <begin position="278"/>
        <end position="423"/>
    </location>
</feature>
<evidence type="ECO:0000259" key="6">
    <source>
        <dbReference type="SMART" id="SM01027"/>
    </source>
</evidence>
<evidence type="ECO:0000256" key="2">
    <source>
        <dbReference type="ARBA" id="ARBA00022664"/>
    </source>
</evidence>
<dbReference type="SMART" id="SM01027">
    <property type="entry name" value="Beta-Casp"/>
    <property type="match status" value="1"/>
</dbReference>
<dbReference type="SUPFAM" id="SSF56281">
    <property type="entry name" value="Metallo-hydrolase/oxidoreductase"/>
    <property type="match status" value="1"/>
</dbReference>
<dbReference type="InterPro" id="IPR027075">
    <property type="entry name" value="CPSF2"/>
</dbReference>
<dbReference type="GO" id="GO:0006397">
    <property type="term" value="P:mRNA processing"/>
    <property type="evidence" value="ECO:0007669"/>
    <property type="project" value="UniProtKB-KW"/>
</dbReference>
<dbReference type="Pfam" id="PF10996">
    <property type="entry name" value="Beta-Casp"/>
    <property type="match status" value="1"/>
</dbReference>
<keyword evidence="2 4" id="KW-0507">mRNA processing</keyword>
<name>A0A6A6TX92_9PEZI</name>
<dbReference type="EMBL" id="MU004242">
    <property type="protein sequence ID" value="KAF2664432.1"/>
    <property type="molecule type" value="Genomic_DNA"/>
</dbReference>
<dbReference type="AlphaFoldDB" id="A0A6A6TX92"/>
<organism evidence="7 8">
    <name type="scientific">Microthyrium microscopicum</name>
    <dbReference type="NCBI Taxonomy" id="703497"/>
    <lineage>
        <taxon>Eukaryota</taxon>
        <taxon>Fungi</taxon>
        <taxon>Dikarya</taxon>
        <taxon>Ascomycota</taxon>
        <taxon>Pezizomycotina</taxon>
        <taxon>Dothideomycetes</taxon>
        <taxon>Dothideomycetes incertae sedis</taxon>
        <taxon>Microthyriales</taxon>
        <taxon>Microthyriaceae</taxon>
        <taxon>Microthyrium</taxon>
    </lineage>
</organism>
<accession>A0A6A6TX92</accession>
<dbReference type="PANTHER" id="PTHR45922:SF1">
    <property type="entry name" value="CLEAVAGE AND POLYADENYLATION SPECIFICITY FACTOR SUBUNIT 2"/>
    <property type="match status" value="1"/>
</dbReference>
<proteinExistence type="inferred from homology"/>
<dbReference type="InterPro" id="IPR022712">
    <property type="entry name" value="Beta_Casp"/>
</dbReference>
<dbReference type="Pfam" id="PF16661">
    <property type="entry name" value="Lactamase_B_6"/>
    <property type="match status" value="1"/>
</dbReference>
<keyword evidence="4" id="KW-0694">RNA-binding</keyword>
<evidence type="ECO:0000256" key="5">
    <source>
        <dbReference type="SAM" id="MobiDB-lite"/>
    </source>
</evidence>
<feature type="region of interest" description="Disordered" evidence="5">
    <location>
        <begin position="645"/>
        <end position="692"/>
    </location>
</feature>
<evidence type="ECO:0000313" key="7">
    <source>
        <dbReference type="EMBL" id="KAF2664432.1"/>
    </source>
</evidence>
<sequence length="962" mass="105564">MFNFTSLLGARSSSSASISLLQLEAGINILVDVGWDESFDASLLKSLESHVPSISLILLTHATTSHLGAFAHCCKHFPQFKSIPVYATVPVISLGRALLQDIYATNPIAASTIPQDAFYNPSQAKGPVPNMLHQPPTNEDITEYFNLIRPLKFSQPFEPEASPSSPPLNGLTITAYSAGHSLGGTIWHIQHDLESIVYAVDWNQAKETALLAAAWLSAGGTEVIESLRRPTALICSSRCSQRVMFPREQRDSHLINLIKTTISNGGSVLIPSDSCARSLELAYFLENTWNDEKSGPENTDSLKNASLYFASASAGLTMRHAKSMLEWMDPDIVREFESLGQDNRNQNQQDIKTPFDFKHLRFVEKARQIKKMMAQSGPKVILASDLSLEWGHARTFFDEFCANEQNLVVLSQPITQTPTGRESISHTLWNLWCDDSSLAKANGEIDPDAVVETAGQSISFTHAKMEKLGENETILYQQYLAAERQKQWTIDADKATNLRPGVDDAIDDNASSSSDESEESDDEQQGKVLNVTTNLSSARHKAGLTDAELGIDILIRRKGHYDYDVRGKRGRERMFPIMPPKKAQRSDEYGEIIRPDDYLRAEERENLANDQKAHKSSKEVEMGQKRKWGQLSQTNLTAAIDINGSSKKRKVSGKTQDDGVYTDSGYDTMGNGTEFGDDSDSDDEAPEKPEGPVKVVYETKTITINMRLAHADFSGLHDRRSMQMLIPLIRPRKLVLTGGDPEETMALQAECEKLLDTDTSSGDNASEVFTPAVGETLNASVDTNAWNVKLSDALGNIKWQMVGSLGVYPLSGQLKAMAITLAQPQHQAKRLKGDPASKAITTTSTEVTTDANDAEVETVPVLDVVASTAALSATRVVARPLHVGDVRLSDLRRRMQSMGVGAEFRGEGTLLVNGQVVVRKSAVGKIEVEAVIGLPGFSITDSTFDIVRTRIYESLALISQSS</sequence>
<dbReference type="Proteomes" id="UP000799302">
    <property type="component" value="Unassembled WGS sequence"/>
</dbReference>
<dbReference type="PANTHER" id="PTHR45922">
    <property type="entry name" value="CLEAVAGE AND POLYADENYLATION SPECIFICITY FACTOR SUBUNIT 2"/>
    <property type="match status" value="1"/>
</dbReference>
<dbReference type="Pfam" id="PF07521">
    <property type="entry name" value="RMMBL"/>
    <property type="match status" value="1"/>
</dbReference>